<feature type="domain" description="Deacetylase sirtuin-type" evidence="6">
    <location>
        <begin position="4"/>
        <end position="337"/>
    </location>
</feature>
<dbReference type="PROSITE" id="PS50305">
    <property type="entry name" value="SIRTUIN"/>
    <property type="match status" value="1"/>
</dbReference>
<evidence type="ECO:0000313" key="8">
    <source>
        <dbReference type="Proteomes" id="UP001583172"/>
    </source>
</evidence>
<feature type="binding site" evidence="4">
    <location>
        <position position="128"/>
    </location>
    <ligand>
        <name>Zn(2+)</name>
        <dbReference type="ChEBI" id="CHEBI:29105"/>
    </ligand>
</feature>
<comment type="caution">
    <text evidence="7">The sequence shown here is derived from an EMBL/GenBank/DDBJ whole genome shotgun (WGS) entry which is preliminary data.</text>
</comment>
<comment type="similarity">
    <text evidence="1">Belongs to the sirtuin family. Class I subfamily.</text>
</comment>
<accession>A0ABR3V3Q4</accession>
<dbReference type="SUPFAM" id="SSF52467">
    <property type="entry name" value="DHS-like NAD/FAD-binding domain"/>
    <property type="match status" value="1"/>
</dbReference>
<dbReference type="Gene3D" id="3.30.1600.10">
    <property type="entry name" value="SIR2/SIRT2 'Small Domain"/>
    <property type="match status" value="1"/>
</dbReference>
<feature type="binding site" evidence="4">
    <location>
        <position position="133"/>
    </location>
    <ligand>
        <name>Zn(2+)</name>
        <dbReference type="ChEBI" id="CHEBI:29105"/>
    </ligand>
</feature>
<evidence type="ECO:0000256" key="2">
    <source>
        <dbReference type="ARBA" id="ARBA00022679"/>
    </source>
</evidence>
<name>A0ABR3V3Q4_HUMIN</name>
<keyword evidence="3" id="KW-0520">NAD</keyword>
<feature type="region of interest" description="Disordered" evidence="5">
    <location>
        <begin position="163"/>
        <end position="200"/>
    </location>
</feature>
<feature type="binding site" evidence="4">
    <location>
        <position position="186"/>
    </location>
    <ligand>
        <name>Zn(2+)</name>
        <dbReference type="ChEBI" id="CHEBI:29105"/>
    </ligand>
</feature>
<dbReference type="EMBL" id="JAZGSY010000468">
    <property type="protein sequence ID" value="KAL1836081.1"/>
    <property type="molecule type" value="Genomic_DNA"/>
</dbReference>
<dbReference type="InterPro" id="IPR026590">
    <property type="entry name" value="Ssirtuin_cat_dom"/>
</dbReference>
<dbReference type="PANTHER" id="PTHR11085:SF10">
    <property type="entry name" value="NAD-DEPENDENT PROTEIN DEACYLASE SIRTUIN-5, MITOCHONDRIAL-RELATED"/>
    <property type="match status" value="1"/>
</dbReference>
<keyword evidence="4" id="KW-0862">Zinc</keyword>
<keyword evidence="2" id="KW-0808">Transferase</keyword>
<feature type="active site" description="Proton acceptor" evidence="4">
    <location>
        <position position="120"/>
    </location>
</feature>
<evidence type="ECO:0000256" key="3">
    <source>
        <dbReference type="ARBA" id="ARBA00023027"/>
    </source>
</evidence>
<dbReference type="InterPro" id="IPR003000">
    <property type="entry name" value="Sirtuin"/>
</dbReference>
<evidence type="ECO:0000256" key="1">
    <source>
        <dbReference type="ARBA" id="ARBA00006924"/>
    </source>
</evidence>
<dbReference type="Proteomes" id="UP001583172">
    <property type="component" value="Unassembled WGS sequence"/>
</dbReference>
<evidence type="ECO:0000256" key="4">
    <source>
        <dbReference type="PROSITE-ProRule" id="PRU00236"/>
    </source>
</evidence>
<keyword evidence="8" id="KW-1185">Reference proteome</keyword>
<evidence type="ECO:0000259" key="6">
    <source>
        <dbReference type="PROSITE" id="PS50305"/>
    </source>
</evidence>
<feature type="compositionally biased region" description="Basic residues" evidence="5">
    <location>
        <begin position="258"/>
        <end position="268"/>
    </location>
</feature>
<reference evidence="7 8" key="1">
    <citation type="journal article" date="2024" name="Commun. Biol.">
        <title>Comparative genomic analysis of thermophilic fungi reveals convergent evolutionary adaptations and gene losses.</title>
        <authorList>
            <person name="Steindorff A.S."/>
            <person name="Aguilar-Pontes M.V."/>
            <person name="Robinson A.J."/>
            <person name="Andreopoulos B."/>
            <person name="LaButti K."/>
            <person name="Kuo A."/>
            <person name="Mondo S."/>
            <person name="Riley R."/>
            <person name="Otillar R."/>
            <person name="Haridas S."/>
            <person name="Lipzen A."/>
            <person name="Grimwood J."/>
            <person name="Schmutz J."/>
            <person name="Clum A."/>
            <person name="Reid I.D."/>
            <person name="Moisan M.C."/>
            <person name="Butler G."/>
            <person name="Nguyen T.T.M."/>
            <person name="Dewar K."/>
            <person name="Conant G."/>
            <person name="Drula E."/>
            <person name="Henrissat B."/>
            <person name="Hansel C."/>
            <person name="Singer S."/>
            <person name="Hutchinson M.I."/>
            <person name="de Vries R.P."/>
            <person name="Natvig D.O."/>
            <person name="Powell A.J."/>
            <person name="Tsang A."/>
            <person name="Grigoriev I.V."/>
        </authorList>
    </citation>
    <scope>NUCLEOTIDE SEQUENCE [LARGE SCALE GENOMIC DNA]</scope>
    <source>
        <strain evidence="7 8">CBS 620.91</strain>
    </source>
</reference>
<protein>
    <recommendedName>
        <fullName evidence="6">Deacetylase sirtuin-type domain-containing protein</fullName>
    </recommendedName>
</protein>
<dbReference type="Pfam" id="PF02146">
    <property type="entry name" value="SIR2"/>
    <property type="match status" value="1"/>
</dbReference>
<dbReference type="InterPro" id="IPR026591">
    <property type="entry name" value="Sirtuin_cat_small_dom_sf"/>
</dbReference>
<feature type="region of interest" description="Disordered" evidence="5">
    <location>
        <begin position="258"/>
        <end position="285"/>
    </location>
</feature>
<sequence>MAPKNPKYNDLEAFHARLRRSRRILAVCGAGLSAASGLPTFRGAGGWWRNYEAMKLATPEAFERDPGLVWLFYAYRRHMALRAEPNAGHYALAELARQNPDFLYLHPRAGHPPEQLRLLHGNLFTLKCESPTCDYTETNLDSPLCPALAPAAIDAPADPAVIHPVLDPSTPLPTPSRSDLPHCPRCSSSSSDSPKRGDTPLLRPGVVWFGEQLDPSILSYVDSWIASPTNPPVDMVLVVGTSGIVYPAAGLAELARSRRRGRRRRGRRRGGEQAGQNEDEEEETSVVHINLDAEAPETLRRLGPGDFAFAGDAAEVLPRLLEPVIGRWDKEEKRFVR</sequence>
<feature type="binding site" evidence="4">
    <location>
        <position position="183"/>
    </location>
    <ligand>
        <name>Zn(2+)</name>
        <dbReference type="ChEBI" id="CHEBI:29105"/>
    </ligand>
</feature>
<dbReference type="InterPro" id="IPR050134">
    <property type="entry name" value="NAD-dep_sirtuin_deacylases"/>
</dbReference>
<keyword evidence="4" id="KW-0479">Metal-binding</keyword>
<gene>
    <name evidence="7" type="ORF">VTJ49DRAFT_5604</name>
</gene>
<evidence type="ECO:0000256" key="5">
    <source>
        <dbReference type="SAM" id="MobiDB-lite"/>
    </source>
</evidence>
<dbReference type="PANTHER" id="PTHR11085">
    <property type="entry name" value="NAD-DEPENDENT PROTEIN DEACYLASE SIRTUIN-5, MITOCHONDRIAL-RELATED"/>
    <property type="match status" value="1"/>
</dbReference>
<organism evidence="7 8">
    <name type="scientific">Humicola insolens</name>
    <name type="common">Soft-rot fungus</name>
    <dbReference type="NCBI Taxonomy" id="85995"/>
    <lineage>
        <taxon>Eukaryota</taxon>
        <taxon>Fungi</taxon>
        <taxon>Dikarya</taxon>
        <taxon>Ascomycota</taxon>
        <taxon>Pezizomycotina</taxon>
        <taxon>Sordariomycetes</taxon>
        <taxon>Sordariomycetidae</taxon>
        <taxon>Sordariales</taxon>
        <taxon>Chaetomiaceae</taxon>
        <taxon>Mycothermus</taxon>
    </lineage>
</organism>
<evidence type="ECO:0000313" key="7">
    <source>
        <dbReference type="EMBL" id="KAL1836081.1"/>
    </source>
</evidence>
<dbReference type="InterPro" id="IPR029035">
    <property type="entry name" value="DHS-like_NAD/FAD-binding_dom"/>
</dbReference>
<dbReference type="Gene3D" id="3.40.50.1220">
    <property type="entry name" value="TPP-binding domain"/>
    <property type="match status" value="1"/>
</dbReference>
<proteinExistence type="inferred from homology"/>